<organism evidence="1 2">
    <name type="scientific">Clostridium formicaceticum</name>
    <dbReference type="NCBI Taxonomy" id="1497"/>
    <lineage>
        <taxon>Bacteria</taxon>
        <taxon>Bacillati</taxon>
        <taxon>Bacillota</taxon>
        <taxon>Clostridia</taxon>
        <taxon>Eubacteriales</taxon>
        <taxon>Clostridiaceae</taxon>
        <taxon>Clostridium</taxon>
    </lineage>
</organism>
<evidence type="ECO:0000313" key="1">
    <source>
        <dbReference type="EMBL" id="ARE88162.1"/>
    </source>
</evidence>
<accession>A0AAC9RM57</accession>
<proteinExistence type="predicted"/>
<name>A0AAC9RM57_9CLOT</name>
<dbReference type="AlphaFoldDB" id="A0AAC9RM57"/>
<sequence length="52" mass="6097">MLWTRFLKILKKTATEKISATALGKRKQMVTLNSYYSMILLHKFTVENQFSS</sequence>
<protein>
    <submittedName>
        <fullName evidence="1">Uncharacterized protein</fullName>
    </submittedName>
</protein>
<dbReference type="EMBL" id="CP020559">
    <property type="protein sequence ID" value="ARE88162.1"/>
    <property type="molecule type" value="Genomic_DNA"/>
</dbReference>
<gene>
    <name evidence="1" type="ORF">CLFO_25630</name>
</gene>
<dbReference type="Proteomes" id="UP000192478">
    <property type="component" value="Chromosome"/>
</dbReference>
<evidence type="ECO:0000313" key="2">
    <source>
        <dbReference type="Proteomes" id="UP000192478"/>
    </source>
</evidence>
<reference evidence="1 2" key="1">
    <citation type="submission" date="2017-03" db="EMBL/GenBank/DDBJ databases">
        <title>Complete sequence of Clostridium formicaceticum DSM 92.</title>
        <authorList>
            <person name="Poehlein A."/>
            <person name="Karl M."/>
            <person name="Bengelsdorf F.R."/>
            <person name="Duerre P."/>
            <person name="Daniel R."/>
        </authorList>
    </citation>
    <scope>NUCLEOTIDE SEQUENCE [LARGE SCALE GENOMIC DNA]</scope>
    <source>
        <strain evidence="1 2">DSM 92</strain>
    </source>
</reference>